<protein>
    <recommendedName>
        <fullName evidence="5">Secreted protein</fullName>
    </recommendedName>
</protein>
<proteinExistence type="predicted"/>
<dbReference type="AlphaFoldDB" id="A0A2S7BXT6"/>
<feature type="region of interest" description="Disordered" evidence="1">
    <location>
        <begin position="207"/>
        <end position="231"/>
    </location>
</feature>
<name>A0A2S7BXT6_9XANT</name>
<evidence type="ECO:0000313" key="3">
    <source>
        <dbReference type="EMBL" id="PPU54133.1"/>
    </source>
</evidence>
<evidence type="ECO:0008006" key="5">
    <source>
        <dbReference type="Google" id="ProtNLM"/>
    </source>
</evidence>
<feature type="region of interest" description="Disordered" evidence="1">
    <location>
        <begin position="65"/>
        <end position="90"/>
    </location>
</feature>
<dbReference type="Proteomes" id="UP000238908">
    <property type="component" value="Unassembled WGS sequence"/>
</dbReference>
<feature type="compositionally biased region" description="Polar residues" evidence="1">
    <location>
        <begin position="216"/>
        <end position="230"/>
    </location>
</feature>
<feature type="chain" id="PRO_5015478180" description="Secreted protein" evidence="2">
    <location>
        <begin position="31"/>
        <end position="285"/>
    </location>
</feature>
<evidence type="ECO:0000256" key="1">
    <source>
        <dbReference type="SAM" id="MobiDB-lite"/>
    </source>
</evidence>
<evidence type="ECO:0000256" key="2">
    <source>
        <dbReference type="SAM" id="SignalP"/>
    </source>
</evidence>
<sequence>MRHITPVSARAGVAAILALALTSVLTPCLAARSAGQPETAPAFGTQTPAIALAPFAAVAATAMPTAPHAPAPPATPTRTPAGDVTTYGHLTLSDRPDQDAYVLIEDGEALMHGSTEDLARARRLAGNTGALLWFRNGGKSYVVRDPATLQRIRALYAPVSQLGEAQGALGERQGRLGEQQAALGTQMATVAARDAAAAVAQARASLTRDTAAARPATSTTQQANAARQRSTQQQIEALATQQQALAAQQADLATQQAAASARADDQARHVMREAIRNGMASPVTR</sequence>
<dbReference type="RefSeq" id="WP_104617143.1">
    <property type="nucleotide sequence ID" value="NZ_JBHLXZ010000041.1"/>
</dbReference>
<keyword evidence="2" id="KW-0732">Signal</keyword>
<dbReference type="EMBL" id="MDEE01000042">
    <property type="protein sequence ID" value="PPU54133.1"/>
    <property type="molecule type" value="Genomic_DNA"/>
</dbReference>
<evidence type="ECO:0000313" key="4">
    <source>
        <dbReference type="Proteomes" id="UP000238908"/>
    </source>
</evidence>
<organism evidence="3 4">
    <name type="scientific">Xanthomonas dyei</name>
    <dbReference type="NCBI Taxonomy" id="743699"/>
    <lineage>
        <taxon>Bacteria</taxon>
        <taxon>Pseudomonadati</taxon>
        <taxon>Pseudomonadota</taxon>
        <taxon>Gammaproteobacteria</taxon>
        <taxon>Lysobacterales</taxon>
        <taxon>Lysobacteraceae</taxon>
        <taxon>Xanthomonas</taxon>
    </lineage>
</organism>
<accession>A0A2S7BXT6</accession>
<feature type="signal peptide" evidence="2">
    <location>
        <begin position="1"/>
        <end position="30"/>
    </location>
</feature>
<gene>
    <name evidence="3" type="ORF">XdyCFBP7245_19725</name>
</gene>
<comment type="caution">
    <text evidence="3">The sequence shown here is derived from an EMBL/GenBank/DDBJ whole genome shotgun (WGS) entry which is preliminary data.</text>
</comment>
<reference evidence="3 4" key="1">
    <citation type="submission" date="2016-08" db="EMBL/GenBank/DDBJ databases">
        <authorList>
            <person name="Seilhamer J.J."/>
        </authorList>
    </citation>
    <scope>NUCLEOTIDE SEQUENCE [LARGE SCALE GENOMIC DNA]</scope>
    <source>
        <strain evidence="3 4">CFBP7245</strain>
    </source>
</reference>